<dbReference type="InterPro" id="IPR014710">
    <property type="entry name" value="RmlC-like_jellyroll"/>
</dbReference>
<organism evidence="2 3">
    <name type="scientific">Rhodopseudomonas pseudopalustris</name>
    <dbReference type="NCBI Taxonomy" id="1513892"/>
    <lineage>
        <taxon>Bacteria</taxon>
        <taxon>Pseudomonadati</taxon>
        <taxon>Pseudomonadota</taxon>
        <taxon>Alphaproteobacteria</taxon>
        <taxon>Hyphomicrobiales</taxon>
        <taxon>Nitrobacteraceae</taxon>
        <taxon>Rhodopseudomonas</taxon>
    </lineage>
</organism>
<evidence type="ECO:0000313" key="3">
    <source>
        <dbReference type="Proteomes" id="UP000199615"/>
    </source>
</evidence>
<dbReference type="CDD" id="cd06981">
    <property type="entry name" value="cupin_reut_a1446"/>
    <property type="match status" value="1"/>
</dbReference>
<protein>
    <submittedName>
        <fullName evidence="2">Cupin 2 domain-containing protein</fullName>
    </submittedName>
</protein>
<keyword evidence="3" id="KW-1185">Reference proteome</keyword>
<dbReference type="InterPro" id="IPR013096">
    <property type="entry name" value="Cupin_2"/>
</dbReference>
<dbReference type="AlphaFoldDB" id="A0A1H8WU49"/>
<dbReference type="Gene3D" id="2.60.120.10">
    <property type="entry name" value="Jelly Rolls"/>
    <property type="match status" value="1"/>
</dbReference>
<dbReference type="EMBL" id="FODT01000014">
    <property type="protein sequence ID" value="SEP31185.1"/>
    <property type="molecule type" value="Genomic_DNA"/>
</dbReference>
<gene>
    <name evidence="2" type="ORF">SAMN05444123_1141</name>
</gene>
<dbReference type="Proteomes" id="UP000199615">
    <property type="component" value="Unassembled WGS sequence"/>
</dbReference>
<evidence type="ECO:0000259" key="1">
    <source>
        <dbReference type="Pfam" id="PF07883"/>
    </source>
</evidence>
<dbReference type="OrthoDB" id="9798585at2"/>
<name>A0A1H8WU49_9BRAD</name>
<evidence type="ECO:0000313" key="2">
    <source>
        <dbReference type="EMBL" id="SEP31185.1"/>
    </source>
</evidence>
<feature type="domain" description="Cupin type-2" evidence="1">
    <location>
        <begin position="47"/>
        <end position="104"/>
    </location>
</feature>
<dbReference type="Pfam" id="PF07883">
    <property type="entry name" value="Cupin_2"/>
    <property type="match status" value="1"/>
</dbReference>
<dbReference type="RefSeq" id="WP_092686087.1">
    <property type="nucleotide sequence ID" value="NZ_FODT01000014.1"/>
</dbReference>
<reference evidence="3" key="1">
    <citation type="submission" date="2016-10" db="EMBL/GenBank/DDBJ databases">
        <authorList>
            <person name="Varghese N."/>
            <person name="Submissions S."/>
        </authorList>
    </citation>
    <scope>NUCLEOTIDE SEQUENCE [LARGE SCALE GENOMIC DNA]</scope>
    <source>
        <strain evidence="3">DSM 123</strain>
    </source>
</reference>
<sequence length="108" mass="11716">MHTGHLLQPLPQPAPDEALDTLLARGGVRIERIVSFGQASPEGFWYDQSEDEFVVLLSGAATLRFADGRDVPLTPGAWVDIPAHCRHRVEATAAGEATVWLAVFWPAA</sequence>
<dbReference type="InterPro" id="IPR011051">
    <property type="entry name" value="RmlC_Cupin_sf"/>
</dbReference>
<proteinExistence type="predicted"/>
<accession>A0A1H8WU49</accession>
<dbReference type="SUPFAM" id="SSF51182">
    <property type="entry name" value="RmlC-like cupins"/>
    <property type="match status" value="1"/>
</dbReference>